<keyword evidence="16" id="KW-1185">Reference proteome</keyword>
<feature type="binding site" evidence="12">
    <location>
        <position position="527"/>
    </location>
    <ligand>
        <name>Zn(2+)</name>
        <dbReference type="ChEBI" id="CHEBI:29105"/>
        <label>1</label>
    </ligand>
</feature>
<organism evidence="15 16">
    <name type="scientific">Flavobacterium sediminis</name>
    <dbReference type="NCBI Taxonomy" id="2201181"/>
    <lineage>
        <taxon>Bacteria</taxon>
        <taxon>Pseudomonadati</taxon>
        <taxon>Bacteroidota</taxon>
        <taxon>Flavobacteriia</taxon>
        <taxon>Flavobacteriales</taxon>
        <taxon>Flavobacteriaceae</taxon>
        <taxon>Flavobacterium</taxon>
    </lineage>
</organism>
<dbReference type="OrthoDB" id="9759544at2"/>
<dbReference type="InterPro" id="IPR011545">
    <property type="entry name" value="DEAD/DEAH_box_helicase_dom"/>
</dbReference>
<evidence type="ECO:0000256" key="2">
    <source>
        <dbReference type="ARBA" id="ARBA00022705"/>
    </source>
</evidence>
<name>A0A2U8QWD7_9FLAO</name>
<dbReference type="SMART" id="SM00490">
    <property type="entry name" value="HELICc"/>
    <property type="match status" value="1"/>
</dbReference>
<reference evidence="15 16" key="1">
    <citation type="submission" date="2018-05" db="EMBL/GenBank/DDBJ databases">
        <title>Flavobacterium sp. MEBiC07310.</title>
        <authorList>
            <person name="Baek K."/>
        </authorList>
    </citation>
    <scope>NUCLEOTIDE SEQUENCE [LARGE SCALE GENOMIC DNA]</scope>
    <source>
        <strain evidence="15 16">MEBiC07310</strain>
    </source>
</reference>
<evidence type="ECO:0000256" key="9">
    <source>
        <dbReference type="ARBA" id="ARBA00023125"/>
    </source>
</evidence>
<dbReference type="Gene3D" id="3.40.50.300">
    <property type="entry name" value="P-loop containing nucleotide triphosphate hydrolases"/>
    <property type="match status" value="2"/>
</dbReference>
<dbReference type="Pfam" id="PF17764">
    <property type="entry name" value="PriA_3primeBD"/>
    <property type="match status" value="1"/>
</dbReference>
<dbReference type="Pfam" id="PF00270">
    <property type="entry name" value="DEAD"/>
    <property type="match status" value="1"/>
</dbReference>
<keyword evidence="6 12" id="KW-0347">Helicase</keyword>
<comment type="subunit">
    <text evidence="12">Component of the replication restart primosome.</text>
</comment>
<dbReference type="InterPro" id="IPR041236">
    <property type="entry name" value="PriA_C"/>
</dbReference>
<dbReference type="InterPro" id="IPR041222">
    <property type="entry name" value="PriA_3primeBD"/>
</dbReference>
<dbReference type="SMART" id="SM00487">
    <property type="entry name" value="DEXDc"/>
    <property type="match status" value="1"/>
</dbReference>
<evidence type="ECO:0000256" key="6">
    <source>
        <dbReference type="ARBA" id="ARBA00022806"/>
    </source>
</evidence>
<dbReference type="GO" id="GO:0006302">
    <property type="term" value="P:double-strand break repair"/>
    <property type="evidence" value="ECO:0007669"/>
    <property type="project" value="InterPro"/>
</dbReference>
<keyword evidence="8 12" id="KW-0067">ATP-binding</keyword>
<comment type="catalytic activity">
    <reaction evidence="11 12">
        <text>ATP + H2O = ADP + phosphate + H(+)</text>
        <dbReference type="Rhea" id="RHEA:13065"/>
        <dbReference type="ChEBI" id="CHEBI:15377"/>
        <dbReference type="ChEBI" id="CHEBI:15378"/>
        <dbReference type="ChEBI" id="CHEBI:30616"/>
        <dbReference type="ChEBI" id="CHEBI:43474"/>
        <dbReference type="ChEBI" id="CHEBI:456216"/>
        <dbReference type="EC" id="5.6.2.4"/>
    </reaction>
</comment>
<dbReference type="EMBL" id="CP029463">
    <property type="protein sequence ID" value="AWM14520.1"/>
    <property type="molecule type" value="Genomic_DNA"/>
</dbReference>
<evidence type="ECO:0000256" key="12">
    <source>
        <dbReference type="HAMAP-Rule" id="MF_00983"/>
    </source>
</evidence>
<dbReference type="NCBIfam" id="TIGR00595">
    <property type="entry name" value="priA"/>
    <property type="match status" value="1"/>
</dbReference>
<evidence type="ECO:0000256" key="11">
    <source>
        <dbReference type="ARBA" id="ARBA00048988"/>
    </source>
</evidence>
<dbReference type="EC" id="5.6.2.4" evidence="12"/>
<feature type="binding site" evidence="12">
    <location>
        <position position="524"/>
    </location>
    <ligand>
        <name>Zn(2+)</name>
        <dbReference type="ChEBI" id="CHEBI:29105"/>
        <label>1</label>
    </ligand>
</feature>
<dbReference type="InterPro" id="IPR005259">
    <property type="entry name" value="PriA"/>
</dbReference>
<dbReference type="SUPFAM" id="SSF52540">
    <property type="entry name" value="P-loop containing nucleoside triphosphate hydrolases"/>
    <property type="match status" value="1"/>
</dbReference>
<dbReference type="GO" id="GO:0016887">
    <property type="term" value="F:ATP hydrolysis activity"/>
    <property type="evidence" value="ECO:0007669"/>
    <property type="project" value="RHEA"/>
</dbReference>
<comment type="cofactor">
    <cofactor evidence="12">
        <name>Zn(2+)</name>
        <dbReference type="ChEBI" id="CHEBI:29105"/>
    </cofactor>
    <text evidence="12">Binds 2 zinc ions per subunit.</text>
</comment>
<keyword evidence="9 12" id="KW-0238">DNA-binding</keyword>
<dbReference type="Proteomes" id="UP000245429">
    <property type="component" value="Chromosome"/>
</dbReference>
<dbReference type="FunFam" id="3.40.1440.60:FF:000001">
    <property type="entry name" value="Primosomal protein N"/>
    <property type="match status" value="1"/>
</dbReference>
<evidence type="ECO:0000256" key="7">
    <source>
        <dbReference type="ARBA" id="ARBA00022833"/>
    </source>
</evidence>
<evidence type="ECO:0000259" key="14">
    <source>
        <dbReference type="PROSITE" id="PS51194"/>
    </source>
</evidence>
<dbReference type="InterPro" id="IPR042115">
    <property type="entry name" value="PriA_3primeBD_sf"/>
</dbReference>
<proteinExistence type="inferred from homology"/>
<dbReference type="RefSeq" id="WP_109569879.1">
    <property type="nucleotide sequence ID" value="NZ_CP029463.1"/>
</dbReference>
<evidence type="ECO:0000256" key="1">
    <source>
        <dbReference type="ARBA" id="ARBA00022515"/>
    </source>
</evidence>
<keyword evidence="4 12" id="KW-0547">Nucleotide-binding</keyword>
<keyword evidence="5 12" id="KW-0378">Hydrolase</keyword>
<feature type="binding site" evidence="12">
    <location>
        <position position="536"/>
    </location>
    <ligand>
        <name>Zn(2+)</name>
        <dbReference type="ChEBI" id="CHEBI:29105"/>
        <label>2</label>
    </ligand>
</feature>
<keyword evidence="1 12" id="KW-0639">Primosome</keyword>
<feature type="domain" description="Helicase C-terminal" evidence="14">
    <location>
        <begin position="537"/>
        <end position="714"/>
    </location>
</feature>
<dbReference type="Pfam" id="PF00271">
    <property type="entry name" value="Helicase_C"/>
    <property type="match status" value="1"/>
</dbReference>
<feature type="binding site" evidence="12">
    <location>
        <position position="533"/>
    </location>
    <ligand>
        <name>Zn(2+)</name>
        <dbReference type="ChEBI" id="CHEBI:29105"/>
        <label>2</label>
    </ligand>
</feature>
<evidence type="ECO:0000256" key="8">
    <source>
        <dbReference type="ARBA" id="ARBA00022840"/>
    </source>
</evidence>
<accession>A0A2U8QWD7</accession>
<dbReference type="GO" id="GO:0003677">
    <property type="term" value="F:DNA binding"/>
    <property type="evidence" value="ECO:0007669"/>
    <property type="project" value="UniProtKB-UniRule"/>
</dbReference>
<dbReference type="PROSITE" id="PS51194">
    <property type="entry name" value="HELICASE_CTER"/>
    <property type="match status" value="1"/>
</dbReference>
<dbReference type="CDD" id="cd18804">
    <property type="entry name" value="SF2_C_priA"/>
    <property type="match status" value="1"/>
</dbReference>
<keyword evidence="7 12" id="KW-0862">Zinc</keyword>
<feature type="binding site" evidence="12">
    <location>
        <position position="564"/>
    </location>
    <ligand>
        <name>Zn(2+)</name>
        <dbReference type="ChEBI" id="CHEBI:29105"/>
        <label>1</label>
    </ligand>
</feature>
<dbReference type="GO" id="GO:0006269">
    <property type="term" value="P:DNA replication, synthesis of primer"/>
    <property type="evidence" value="ECO:0007669"/>
    <property type="project" value="UniProtKB-KW"/>
</dbReference>
<dbReference type="FunFam" id="3.40.50.300:FF:000489">
    <property type="entry name" value="Primosome assembly protein PriA"/>
    <property type="match status" value="1"/>
</dbReference>
<evidence type="ECO:0000256" key="10">
    <source>
        <dbReference type="ARBA" id="ARBA00023235"/>
    </source>
</evidence>
<dbReference type="InterPro" id="IPR027417">
    <property type="entry name" value="P-loop_NTPase"/>
</dbReference>
<comment type="catalytic activity">
    <reaction evidence="12">
        <text>Couples ATP hydrolysis with the unwinding of duplex DNA by translocating in the 3'-5' direction.</text>
        <dbReference type="EC" id="5.6.2.4"/>
    </reaction>
</comment>
<keyword evidence="2 12" id="KW-0235">DNA replication</keyword>
<protein>
    <recommendedName>
        <fullName evidence="12">Replication restart protein PriA</fullName>
    </recommendedName>
    <alternativeName>
        <fullName evidence="12">ATP-dependent DNA helicase PriA</fullName>
        <ecNumber evidence="12">5.6.2.4</ecNumber>
    </alternativeName>
    <alternativeName>
        <fullName evidence="12">DNA 3'-5' helicase PriA</fullName>
    </alternativeName>
</protein>
<evidence type="ECO:0000256" key="4">
    <source>
        <dbReference type="ARBA" id="ARBA00022741"/>
    </source>
</evidence>
<feature type="binding site" evidence="12">
    <location>
        <position position="554"/>
    </location>
    <ligand>
        <name>Zn(2+)</name>
        <dbReference type="ChEBI" id="CHEBI:29105"/>
        <label>2</label>
    </ligand>
</feature>
<gene>
    <name evidence="12 15" type="primary">priA</name>
    <name evidence="15" type="ORF">DI487_12070</name>
</gene>
<dbReference type="InterPro" id="IPR040498">
    <property type="entry name" value="PriA_CRR"/>
</dbReference>
<dbReference type="GO" id="GO:0006270">
    <property type="term" value="P:DNA replication initiation"/>
    <property type="evidence" value="ECO:0007669"/>
    <property type="project" value="TreeGrafter"/>
</dbReference>
<dbReference type="InterPro" id="IPR014001">
    <property type="entry name" value="Helicase_ATP-bd"/>
</dbReference>
<feature type="domain" description="Helicase ATP-binding" evidence="13">
    <location>
        <begin position="291"/>
        <end position="461"/>
    </location>
</feature>
<dbReference type="InterPro" id="IPR001650">
    <property type="entry name" value="Helicase_C-like"/>
</dbReference>
<evidence type="ECO:0000259" key="13">
    <source>
        <dbReference type="PROSITE" id="PS51192"/>
    </source>
</evidence>
<dbReference type="Pfam" id="PF18319">
    <property type="entry name" value="Zn_ribbon_PriA"/>
    <property type="match status" value="1"/>
</dbReference>
<dbReference type="GO" id="GO:0043138">
    <property type="term" value="F:3'-5' DNA helicase activity"/>
    <property type="evidence" value="ECO:0007669"/>
    <property type="project" value="UniProtKB-EC"/>
</dbReference>
<dbReference type="CDD" id="cd17929">
    <property type="entry name" value="DEXHc_priA"/>
    <property type="match status" value="1"/>
</dbReference>
<feature type="binding site" evidence="12">
    <location>
        <position position="551"/>
    </location>
    <ligand>
        <name>Zn(2+)</name>
        <dbReference type="ChEBI" id="CHEBI:29105"/>
        <label>2</label>
    </ligand>
</feature>
<sequence length="817" mass="94290">MLYFIEVVLPLAVAKTFTYQVSEAEFDFVQIGMRVAVPFGKTKIYTALIVGKHNTPPQLYQPKEIHQILDEKPIVNELQIQHWNWVADYYMCTIGDVFKAAVPSGFILESETQLLPKEVENLPDHQLKDDEYLILEALRHQSSITLQEVVKILGKKTVIPTINSLLSKGAIALHEEMTEQYKPKLVRYIKLHVIYHQQEHLVELLEILSRAPKQRELVLHYFQLHVRERKPIAVKELIESSGASIAVIKALIDKDVFEEYYIHEDRVQFEKKEDASFELSLAQAAAFSAIEKGFQQQNVMLLHGVTASGKTEIYIKLIEQFLKEEQQQVLFLLPEIALTAQLVQRLTAYFGNQIAVFHSKYSNNERIEVWNNLLQNSENARVVIGVRSALFLPFSDLGLIVVDEEHEQTFKQKDPAPRYHARDAAVVLAKLHNAKVLLGSATPSLESYYNVKTGKYGLVELKERYGNVVLPEIQLIDLKDKYFRKRMTGHFSDVLLENIKETVHNGEQVILFQNRRGFSPYVECLTCGHVPHCPNCDVSLTYYKYKNQLKCHYCGYNIANPTHCHSCNSLDLNAKGFGTEQIEQELVRLFPDKKIGRMDQDTTRGKFGFEKIIDSFKNREFDILVGTQMLAKGLDFDNVTLVGILNADNLLNQPDFRAYERAFQLLTQVSGRAGRKEKKGKVLIQTYNPYHNTIQQVVNNDYAAMFQEQLYERKNFKYPPFYRIIRLTLKHKDYDKLKEGSLWMYNVLKQHLNIPVLGPEEPMVSKIRNEYLRTILVKIPAENHLGKTKKTIQKILNSFEAVSHYRSIKVSANVDYY</sequence>
<dbReference type="PANTHER" id="PTHR30580">
    <property type="entry name" value="PRIMOSOMAL PROTEIN N"/>
    <property type="match status" value="1"/>
</dbReference>
<dbReference type="HAMAP" id="MF_00983">
    <property type="entry name" value="PriA"/>
    <property type="match status" value="1"/>
</dbReference>
<keyword evidence="3 12" id="KW-0479">Metal-binding</keyword>
<dbReference type="PANTHER" id="PTHR30580:SF0">
    <property type="entry name" value="PRIMOSOMAL PROTEIN N"/>
    <property type="match status" value="1"/>
</dbReference>
<comment type="similarity">
    <text evidence="12">Belongs to the helicase family. PriA subfamily.</text>
</comment>
<dbReference type="GO" id="GO:0005524">
    <property type="term" value="F:ATP binding"/>
    <property type="evidence" value="ECO:0007669"/>
    <property type="project" value="UniProtKB-UniRule"/>
</dbReference>
<evidence type="ECO:0000313" key="16">
    <source>
        <dbReference type="Proteomes" id="UP000245429"/>
    </source>
</evidence>
<evidence type="ECO:0000313" key="15">
    <source>
        <dbReference type="EMBL" id="AWM14520.1"/>
    </source>
</evidence>
<dbReference type="AlphaFoldDB" id="A0A2U8QWD7"/>
<dbReference type="PROSITE" id="PS51192">
    <property type="entry name" value="HELICASE_ATP_BIND_1"/>
    <property type="match status" value="1"/>
</dbReference>
<evidence type="ECO:0000256" key="5">
    <source>
        <dbReference type="ARBA" id="ARBA00022801"/>
    </source>
</evidence>
<keyword evidence="10 12" id="KW-0413">Isomerase</keyword>
<dbReference type="Pfam" id="PF18074">
    <property type="entry name" value="PriA_C"/>
    <property type="match status" value="1"/>
</dbReference>
<dbReference type="GO" id="GO:0006310">
    <property type="term" value="P:DNA recombination"/>
    <property type="evidence" value="ECO:0007669"/>
    <property type="project" value="InterPro"/>
</dbReference>
<dbReference type="GO" id="GO:0008270">
    <property type="term" value="F:zinc ion binding"/>
    <property type="evidence" value="ECO:0007669"/>
    <property type="project" value="UniProtKB-UniRule"/>
</dbReference>
<feature type="binding site" evidence="12">
    <location>
        <position position="567"/>
    </location>
    <ligand>
        <name>Zn(2+)</name>
        <dbReference type="ChEBI" id="CHEBI:29105"/>
        <label>1</label>
    </ligand>
</feature>
<dbReference type="KEGG" id="fse:DI487_12070"/>
<dbReference type="GO" id="GO:1990077">
    <property type="term" value="C:primosome complex"/>
    <property type="evidence" value="ECO:0007669"/>
    <property type="project" value="UniProtKB-UniRule"/>
</dbReference>
<dbReference type="Gene3D" id="3.40.1440.60">
    <property type="entry name" value="PriA, 3(prime) DNA-binding domain"/>
    <property type="match status" value="1"/>
</dbReference>
<comment type="function">
    <text evidence="12">Initiates the restart of stalled replication forks, which reloads the replicative helicase on sites other than the origin of replication. Recognizes and binds to abandoned replication forks and remodels them to uncover a helicase loading site. Promotes assembly of the primosome at these replication forks.</text>
</comment>
<evidence type="ECO:0000256" key="3">
    <source>
        <dbReference type="ARBA" id="ARBA00022723"/>
    </source>
</evidence>